<dbReference type="Gene3D" id="3.40.140.10">
    <property type="entry name" value="Cytidine Deaminase, domain 2"/>
    <property type="match status" value="1"/>
</dbReference>
<evidence type="ECO:0000313" key="9">
    <source>
        <dbReference type="Proteomes" id="UP000321155"/>
    </source>
</evidence>
<evidence type="ECO:0000313" key="8">
    <source>
        <dbReference type="Proteomes" id="UP000057181"/>
    </source>
</evidence>
<dbReference type="CDD" id="cd01285">
    <property type="entry name" value="nucleoside_deaminase"/>
    <property type="match status" value="1"/>
</dbReference>
<dbReference type="Proteomes" id="UP000321155">
    <property type="component" value="Unassembled WGS sequence"/>
</dbReference>
<dbReference type="InterPro" id="IPR016193">
    <property type="entry name" value="Cytidine_deaminase-like"/>
</dbReference>
<keyword evidence="4" id="KW-0862">Zinc</keyword>
<keyword evidence="9" id="KW-1185">Reference proteome</keyword>
<accession>A0A0U3HTC8</accession>
<dbReference type="PANTHER" id="PTHR11079:SF161">
    <property type="entry name" value="CMP_DCMP-TYPE DEAMINASE DOMAIN-CONTAINING PROTEIN"/>
    <property type="match status" value="1"/>
</dbReference>
<dbReference type="InterPro" id="IPR002125">
    <property type="entry name" value="CMP_dCMP_dom"/>
</dbReference>
<name>A0A0U3HTC8_9MICC</name>
<dbReference type="GO" id="GO:0047974">
    <property type="term" value="F:guanosine deaminase activity"/>
    <property type="evidence" value="ECO:0007669"/>
    <property type="project" value="TreeGrafter"/>
</dbReference>
<dbReference type="KEGG" id="kfv:AS188_00515"/>
<protein>
    <submittedName>
        <fullName evidence="6">Cytosine deaminase</fullName>
    </submittedName>
    <submittedName>
        <fullName evidence="7">tRNA-specific adenosine deaminase</fullName>
    </submittedName>
</protein>
<sequence>MSTDQISVPPGTTEHLREAVALAVDNAVADGGPFGAVVVTADGRRFTGVNRVTADNDPTAHAEVQAIRAACRALGTFDLSGAALYSSCEPCPMCLAASLWARLETVYFAADRHDAAAGGFDDAAFYDYFATPVEERSLPVRAVDLEERTAPFEAWSANTTRTDY</sequence>
<evidence type="ECO:0000259" key="5">
    <source>
        <dbReference type="PROSITE" id="PS51747"/>
    </source>
</evidence>
<gene>
    <name evidence="6" type="ORF">AS188_00515</name>
    <name evidence="7" type="ORF">KFL01_29190</name>
</gene>
<dbReference type="EMBL" id="BJZR01000142">
    <property type="protein sequence ID" value="GEO93613.1"/>
    <property type="molecule type" value="Genomic_DNA"/>
</dbReference>
<dbReference type="OrthoDB" id="9802676at2"/>
<evidence type="ECO:0000256" key="4">
    <source>
        <dbReference type="ARBA" id="ARBA00022833"/>
    </source>
</evidence>
<dbReference type="STRING" id="446860.AS188_00515"/>
<proteinExistence type="inferred from homology"/>
<dbReference type="PANTHER" id="PTHR11079">
    <property type="entry name" value="CYTOSINE DEAMINASE FAMILY MEMBER"/>
    <property type="match status" value="1"/>
</dbReference>
<evidence type="ECO:0000256" key="1">
    <source>
        <dbReference type="ARBA" id="ARBA00006576"/>
    </source>
</evidence>
<dbReference type="Pfam" id="PF00383">
    <property type="entry name" value="dCMP_cyt_deam_1"/>
    <property type="match status" value="1"/>
</dbReference>
<organism evidence="6 8">
    <name type="scientific">Kocuria flava</name>
    <dbReference type="NCBI Taxonomy" id="446860"/>
    <lineage>
        <taxon>Bacteria</taxon>
        <taxon>Bacillati</taxon>
        <taxon>Actinomycetota</taxon>
        <taxon>Actinomycetes</taxon>
        <taxon>Micrococcales</taxon>
        <taxon>Micrococcaceae</taxon>
        <taxon>Kocuria</taxon>
    </lineage>
</organism>
<dbReference type="Proteomes" id="UP000057181">
    <property type="component" value="Chromosome"/>
</dbReference>
<keyword evidence="3" id="KW-0378">Hydrolase</keyword>
<dbReference type="GO" id="GO:0006152">
    <property type="term" value="P:purine nucleoside catabolic process"/>
    <property type="evidence" value="ECO:0007669"/>
    <property type="project" value="TreeGrafter"/>
</dbReference>
<evidence type="ECO:0000256" key="2">
    <source>
        <dbReference type="ARBA" id="ARBA00022723"/>
    </source>
</evidence>
<reference evidence="6 8" key="1">
    <citation type="submission" date="2015-11" db="EMBL/GenBank/DDBJ databases">
        <title>Complete Genome Sequence of Kocuria flava strain HO-9041.</title>
        <authorList>
            <person name="Zhou M."/>
            <person name="Dai J."/>
        </authorList>
    </citation>
    <scope>NUCLEOTIDE SEQUENCE [LARGE SCALE GENOMIC DNA]</scope>
    <source>
        <strain evidence="6 8">HO-9041</strain>
    </source>
</reference>
<dbReference type="RefSeq" id="WP_058857194.1">
    <property type="nucleotide sequence ID" value="NZ_BJZR01000142.1"/>
</dbReference>
<dbReference type="GO" id="GO:0046872">
    <property type="term" value="F:metal ion binding"/>
    <property type="evidence" value="ECO:0007669"/>
    <property type="project" value="UniProtKB-KW"/>
</dbReference>
<evidence type="ECO:0000313" key="6">
    <source>
        <dbReference type="EMBL" id="ALU38480.1"/>
    </source>
</evidence>
<dbReference type="EMBL" id="CP013254">
    <property type="protein sequence ID" value="ALU38480.1"/>
    <property type="molecule type" value="Genomic_DNA"/>
</dbReference>
<dbReference type="SUPFAM" id="SSF53927">
    <property type="entry name" value="Cytidine deaminase-like"/>
    <property type="match status" value="1"/>
</dbReference>
<evidence type="ECO:0000256" key="3">
    <source>
        <dbReference type="ARBA" id="ARBA00022801"/>
    </source>
</evidence>
<feature type="domain" description="CMP/dCMP-type deaminase" evidence="5">
    <location>
        <begin position="11"/>
        <end position="121"/>
    </location>
</feature>
<dbReference type="PROSITE" id="PS51747">
    <property type="entry name" value="CYT_DCMP_DEAMINASES_2"/>
    <property type="match status" value="1"/>
</dbReference>
<evidence type="ECO:0000313" key="7">
    <source>
        <dbReference type="EMBL" id="GEO93613.1"/>
    </source>
</evidence>
<dbReference type="FunFam" id="3.40.140.10:FF:000011">
    <property type="entry name" value="tRNA-specific adenosine deaminase"/>
    <property type="match status" value="1"/>
</dbReference>
<dbReference type="AlphaFoldDB" id="A0A0U3HTC8"/>
<comment type="similarity">
    <text evidence="1">Belongs to the cytidine and deoxycytidylate deaminase family.</text>
</comment>
<reference evidence="7 9" key="2">
    <citation type="submission" date="2019-07" db="EMBL/GenBank/DDBJ databases">
        <title>Whole genome shotgun sequence of Kocuria flava NBRC 107626.</title>
        <authorList>
            <person name="Hosoyama A."/>
            <person name="Uohara A."/>
            <person name="Ohji S."/>
            <person name="Ichikawa N."/>
        </authorList>
    </citation>
    <scope>NUCLEOTIDE SEQUENCE [LARGE SCALE GENOMIC DNA]</scope>
    <source>
        <strain evidence="7 9">NBRC 107626</strain>
    </source>
</reference>
<keyword evidence="2" id="KW-0479">Metal-binding</keyword>